<feature type="compositionally biased region" description="Basic and acidic residues" evidence="1">
    <location>
        <begin position="677"/>
        <end position="690"/>
    </location>
</feature>
<feature type="region of interest" description="Disordered" evidence="1">
    <location>
        <begin position="367"/>
        <end position="821"/>
    </location>
</feature>
<evidence type="ECO:0000256" key="1">
    <source>
        <dbReference type="SAM" id="MobiDB-lite"/>
    </source>
</evidence>
<feature type="compositionally biased region" description="Basic and acidic residues" evidence="1">
    <location>
        <begin position="737"/>
        <end position="750"/>
    </location>
</feature>
<feature type="compositionally biased region" description="Polar residues" evidence="1">
    <location>
        <begin position="719"/>
        <end position="728"/>
    </location>
</feature>
<feature type="compositionally biased region" description="Polar residues" evidence="1">
    <location>
        <begin position="107"/>
        <end position="120"/>
    </location>
</feature>
<feature type="region of interest" description="Disordered" evidence="1">
    <location>
        <begin position="1169"/>
        <end position="1203"/>
    </location>
</feature>
<sequence>MSRNNQTPQNPISFKTVPGRHRTQKWSKAPTYSYEGDDWGGYDPYDEYGGPDEEPPPPVPSMSPYSAQQGKPRGRQSFDRGDEARQFSAPAGSAFPSFDPGERDQRQMSAGPSSATSVERGSTDLPRSGSRPRDFTNPDAAPPPLMTKAAAPPAQWFPPRKSSLRGDTPESRAQAEEARAIAAALGEAPHTSPVTNTDKPLPFIRPSDIYKRIPDEIRRQSEEGSRPSTDSLQREVSPSQPALTPVEESRESRLLAGYEVPKIDTDVRKAAPERTLSPNSRSQLPSIAAARSRDASPAPRSQPPSLQTDFNSAQRGSSTNSSLPEQQFPSSGAAVVETNSQSDMQGHDAHSVAARVFNAPVLNSAAAAPASSIQNTPTTSRASAHDRPVGADAEPNTIGLQHQPSAGFRSAVHQAFDRPDDPSLSRDGSQGTSSGVSRSDTNSTAGISPIMSRVPSAATAQLRQQKLDGQVPPIAEESTVTPTGSRPGSGLQGMQRIARKPSPGHSRNASGEEHPGLESGYRRSLDPPSNGTSPARTPGLQTTANRRLSTPMSAVTMVGHDDPDVPEPELQPASEVSAILDLEEPVTSKPLPSVGRGRSGTDYSTREADIADTVNSSPDKGVASPNIAQAQRDSQKLFLDTHGTPASPPSPAIKESNRSVTGMPTHGSRAGSPAKGRVREIADKFHEIHQNSRRNSAASVASSQSSWSQFGDAPKVKRQGTSQSQLATDSGIADSGEPARPEIGREESFRPDLPGGWISTAPTPGIETPPEQSALNTRSPRMATEDGKVDLTPTTKKYRLSQGHVAGESRPVPTDKAGNSAFDAVRHAGDQLAASLLGNVGIGHQTRDFVSTEPAAPVDQPEMQPKPERGTLGPHPPLLRQETDSTEAPSSVAASIPPSPPVQDTPEQDALDVTGGGYFDTVAPLRVRSRESSPQRAGSLTQRPAVLPTLSTDADAGGFESDRLRREIARSLDSIKREELEHHTMLEDTERTQDALDAPGNERRVEQERPTIPAAEADPPRPGLLTTRFSWEDKGDGQTLPKVVEPVPEPASPEIKPEAAYERPRSRNLHVMNADASDSPVEESSPIMREPHFATNALMGSLSAGGASDTAKGVSPITKGQEHLLPETIVQPGSPSESLRDLAPSPLSEHAEDLTGAAWRLPSYYAGEHDQELSHAPEKDHTNASAMSQPSIPSLPKSAGPIPPFRNILALKTSDERIKTYNDTRQTFADMHTGLNDWLSQMLAAHPEHAEALSSGVLKAPALQSQTSNFKRGHRPSPSLAKLTNRFASGERQRSTSVGTTEDGPGPSASASAGGSRIDTEKMQQRGKDFMKSAGVFGGKAQAGAKGLFAKGKSRFGSTRGKTGNEVE</sequence>
<feature type="region of interest" description="Disordered" evidence="1">
    <location>
        <begin position="1"/>
        <end position="351"/>
    </location>
</feature>
<feature type="region of interest" description="Disordered" evidence="1">
    <location>
        <begin position="1266"/>
        <end position="1328"/>
    </location>
</feature>
<feature type="compositionally biased region" description="Polar residues" evidence="1">
    <location>
        <begin position="226"/>
        <end position="242"/>
    </location>
</feature>
<feature type="compositionally biased region" description="Basic and acidic residues" evidence="1">
    <location>
        <begin position="76"/>
        <end position="85"/>
    </location>
</feature>
<feature type="region of interest" description="Disordered" evidence="1">
    <location>
        <begin position="979"/>
        <end position="1151"/>
    </location>
</feature>
<protein>
    <submittedName>
        <fullName evidence="2">Uncharacterized protein</fullName>
    </submittedName>
</protein>
<feature type="compositionally biased region" description="Polar residues" evidence="1">
    <location>
        <begin position="527"/>
        <end position="553"/>
    </location>
</feature>
<feature type="compositionally biased region" description="Polar residues" evidence="1">
    <location>
        <begin position="770"/>
        <end position="779"/>
    </location>
</feature>
<feature type="compositionally biased region" description="Low complexity" evidence="1">
    <location>
        <begin position="285"/>
        <end position="305"/>
    </location>
</feature>
<accession>A0AAI8YRJ8</accession>
<feature type="compositionally biased region" description="Low complexity" evidence="1">
    <location>
        <begin position="693"/>
        <end position="709"/>
    </location>
</feature>
<organism evidence="2 3">
    <name type="scientific">Lecanosticta acicola</name>
    <dbReference type="NCBI Taxonomy" id="111012"/>
    <lineage>
        <taxon>Eukaryota</taxon>
        <taxon>Fungi</taxon>
        <taxon>Dikarya</taxon>
        <taxon>Ascomycota</taxon>
        <taxon>Pezizomycotina</taxon>
        <taxon>Dothideomycetes</taxon>
        <taxon>Dothideomycetidae</taxon>
        <taxon>Mycosphaerellales</taxon>
        <taxon>Mycosphaerellaceae</taxon>
        <taxon>Lecanosticta</taxon>
    </lineage>
</organism>
<evidence type="ECO:0000313" key="2">
    <source>
        <dbReference type="EMBL" id="CAK3789721.1"/>
    </source>
</evidence>
<feature type="compositionally biased region" description="Low complexity" evidence="1">
    <location>
        <begin position="1304"/>
        <end position="1316"/>
    </location>
</feature>
<reference evidence="2" key="1">
    <citation type="submission" date="2023-11" db="EMBL/GenBank/DDBJ databases">
        <authorList>
            <person name="Alioto T."/>
            <person name="Alioto T."/>
            <person name="Gomez Garrido J."/>
        </authorList>
    </citation>
    <scope>NUCLEOTIDE SEQUENCE</scope>
</reference>
<feature type="compositionally biased region" description="Basic and acidic residues" evidence="1">
    <location>
        <begin position="261"/>
        <end position="272"/>
    </location>
</feature>
<feature type="compositionally biased region" description="Polar residues" evidence="1">
    <location>
        <begin position="306"/>
        <end position="330"/>
    </location>
</feature>
<dbReference type="Proteomes" id="UP001296104">
    <property type="component" value="Unassembled WGS sequence"/>
</dbReference>
<feature type="compositionally biased region" description="Basic and acidic residues" evidence="1">
    <location>
        <begin position="979"/>
        <end position="1009"/>
    </location>
</feature>
<feature type="compositionally biased region" description="Basic and acidic residues" evidence="1">
    <location>
        <begin position="1169"/>
        <end position="1182"/>
    </location>
</feature>
<feature type="compositionally biased region" description="Basic and acidic residues" evidence="1">
    <location>
        <begin position="1055"/>
        <end position="1065"/>
    </location>
</feature>
<feature type="compositionally biased region" description="Polar residues" evidence="1">
    <location>
        <begin position="1183"/>
        <end position="1192"/>
    </location>
</feature>
<feature type="compositionally biased region" description="Polar residues" evidence="1">
    <location>
        <begin position="1"/>
        <end position="13"/>
    </location>
</feature>
<dbReference type="EMBL" id="CAVMBE010000002">
    <property type="protein sequence ID" value="CAK3789721.1"/>
    <property type="molecule type" value="Genomic_DNA"/>
</dbReference>
<feature type="region of interest" description="Disordered" evidence="1">
    <location>
        <begin position="847"/>
        <end position="958"/>
    </location>
</feature>
<feature type="compositionally biased region" description="Basic and acidic residues" evidence="1">
    <location>
        <begin position="510"/>
        <end position="525"/>
    </location>
</feature>
<comment type="caution">
    <text evidence="2">The sequence shown here is derived from an EMBL/GenBank/DDBJ whole genome shotgun (WGS) entry which is preliminary data.</text>
</comment>
<feature type="compositionally biased region" description="Polar residues" evidence="1">
    <location>
        <begin position="426"/>
        <end position="446"/>
    </location>
</feature>
<keyword evidence="3" id="KW-1185">Reference proteome</keyword>
<evidence type="ECO:0000313" key="3">
    <source>
        <dbReference type="Proteomes" id="UP001296104"/>
    </source>
</evidence>
<proteinExistence type="predicted"/>
<feature type="compositionally biased region" description="Basic and acidic residues" evidence="1">
    <location>
        <begin position="208"/>
        <end position="225"/>
    </location>
</feature>
<gene>
    <name evidence="2" type="ORF">LECACI_7A000686</name>
</gene>
<feature type="compositionally biased region" description="Basic and acidic residues" evidence="1">
    <location>
        <begin position="415"/>
        <end position="424"/>
    </location>
</feature>
<feature type="region of interest" description="Disordered" evidence="1">
    <location>
        <begin position="1347"/>
        <end position="1368"/>
    </location>
</feature>
<feature type="compositionally biased region" description="Basic and acidic residues" evidence="1">
    <location>
        <begin position="167"/>
        <end position="179"/>
    </location>
</feature>
<feature type="compositionally biased region" description="Basic and acidic residues" evidence="1">
    <location>
        <begin position="1318"/>
        <end position="1328"/>
    </location>
</feature>
<feature type="compositionally biased region" description="Acidic residues" evidence="1">
    <location>
        <begin position="35"/>
        <end position="55"/>
    </location>
</feature>
<name>A0AAI8YRJ8_9PEZI</name>
<feature type="compositionally biased region" description="Polar residues" evidence="1">
    <location>
        <begin position="373"/>
        <end position="382"/>
    </location>
</feature>